<dbReference type="Pfam" id="PF00561">
    <property type="entry name" value="Abhydrolase_1"/>
    <property type="match status" value="1"/>
</dbReference>
<dbReference type="Proteomes" id="UP000187209">
    <property type="component" value="Unassembled WGS sequence"/>
</dbReference>
<keyword evidence="1" id="KW-0472">Membrane</keyword>
<reference evidence="3 4" key="1">
    <citation type="submission" date="2016-11" db="EMBL/GenBank/DDBJ databases">
        <title>The macronuclear genome of Stentor coeruleus: a giant cell with tiny introns.</title>
        <authorList>
            <person name="Slabodnick M."/>
            <person name="Ruby J.G."/>
            <person name="Reiff S.B."/>
            <person name="Swart E.C."/>
            <person name="Gosai S."/>
            <person name="Prabakaran S."/>
            <person name="Witkowska E."/>
            <person name="Larue G.E."/>
            <person name="Fisher S."/>
            <person name="Freeman R.M."/>
            <person name="Gunawardena J."/>
            <person name="Chu W."/>
            <person name="Stover N.A."/>
            <person name="Gregory B.D."/>
            <person name="Nowacki M."/>
            <person name="Derisi J."/>
            <person name="Roy S.W."/>
            <person name="Marshall W.F."/>
            <person name="Sood P."/>
        </authorList>
    </citation>
    <scope>NUCLEOTIDE SEQUENCE [LARGE SCALE GENOMIC DNA]</scope>
    <source>
        <strain evidence="3">WM001</strain>
    </source>
</reference>
<gene>
    <name evidence="3" type="ORF">SteCoe_36580</name>
</gene>
<keyword evidence="4" id="KW-1185">Reference proteome</keyword>
<dbReference type="InterPro" id="IPR000073">
    <property type="entry name" value="AB_hydrolase_1"/>
</dbReference>
<evidence type="ECO:0000313" key="3">
    <source>
        <dbReference type="EMBL" id="OMJ66542.1"/>
    </source>
</evidence>
<dbReference type="OrthoDB" id="10249433at2759"/>
<keyword evidence="1" id="KW-1133">Transmembrane helix</keyword>
<dbReference type="PANTHER" id="PTHR12277:SF81">
    <property type="entry name" value="PROTEIN ABHD13"/>
    <property type="match status" value="1"/>
</dbReference>
<dbReference type="GO" id="GO:0016020">
    <property type="term" value="C:membrane"/>
    <property type="evidence" value="ECO:0007669"/>
    <property type="project" value="TreeGrafter"/>
</dbReference>
<sequence>MLNAALSWIYNLSVIFAIFIIVIAVVLYLYQDKMIYQPNPVMINLPTPDLNPEGYKNPGERGIPYQDEFIQTSDGFRIHAWFMKRPEQDAATIIYFHGNAGNLGFRLDIYEVLYKTVKANILAVSYRGYGYSEGKPSEIGLCLDSEAVIKHIFDSSVNKNKIFVFGASLGGAIAIYVAQKFPNICGIMIENTFTSLPELVDHLMPKIAWMKSLILRNYWPSIQRLPYVKCKILFIAGVKDELIPHKHMLELFKVAKNEQKEIFLIQDGDHNMSWKIAGPEFSVRVESFIKRSLE</sequence>
<feature type="domain" description="AB hydrolase-1" evidence="2">
    <location>
        <begin position="92"/>
        <end position="211"/>
    </location>
</feature>
<dbReference type="Gene3D" id="3.40.50.1820">
    <property type="entry name" value="alpha/beta hydrolase"/>
    <property type="match status" value="1"/>
</dbReference>
<dbReference type="SUPFAM" id="SSF53474">
    <property type="entry name" value="alpha/beta-Hydrolases"/>
    <property type="match status" value="1"/>
</dbReference>
<dbReference type="EMBL" id="MPUH01001692">
    <property type="protein sequence ID" value="OMJ66542.1"/>
    <property type="molecule type" value="Genomic_DNA"/>
</dbReference>
<evidence type="ECO:0000259" key="2">
    <source>
        <dbReference type="Pfam" id="PF00561"/>
    </source>
</evidence>
<dbReference type="GO" id="GO:0008474">
    <property type="term" value="F:palmitoyl-(protein) hydrolase activity"/>
    <property type="evidence" value="ECO:0007669"/>
    <property type="project" value="TreeGrafter"/>
</dbReference>
<proteinExistence type="predicted"/>
<evidence type="ECO:0000256" key="1">
    <source>
        <dbReference type="SAM" id="Phobius"/>
    </source>
</evidence>
<evidence type="ECO:0000313" key="4">
    <source>
        <dbReference type="Proteomes" id="UP000187209"/>
    </source>
</evidence>
<dbReference type="InterPro" id="IPR029058">
    <property type="entry name" value="AB_hydrolase_fold"/>
</dbReference>
<comment type="caution">
    <text evidence="3">The sequence shown here is derived from an EMBL/GenBank/DDBJ whole genome shotgun (WGS) entry which is preliminary data.</text>
</comment>
<name>A0A1R2APU1_9CILI</name>
<accession>A0A1R2APU1</accession>
<feature type="transmembrane region" description="Helical" evidence="1">
    <location>
        <begin position="6"/>
        <end position="30"/>
    </location>
</feature>
<organism evidence="3 4">
    <name type="scientific">Stentor coeruleus</name>
    <dbReference type="NCBI Taxonomy" id="5963"/>
    <lineage>
        <taxon>Eukaryota</taxon>
        <taxon>Sar</taxon>
        <taxon>Alveolata</taxon>
        <taxon>Ciliophora</taxon>
        <taxon>Postciliodesmatophora</taxon>
        <taxon>Heterotrichea</taxon>
        <taxon>Heterotrichida</taxon>
        <taxon>Stentoridae</taxon>
        <taxon>Stentor</taxon>
    </lineage>
</organism>
<protein>
    <recommendedName>
        <fullName evidence="2">AB hydrolase-1 domain-containing protein</fullName>
    </recommendedName>
</protein>
<keyword evidence="1" id="KW-0812">Transmembrane</keyword>
<dbReference type="AlphaFoldDB" id="A0A1R2APU1"/>
<dbReference type="PANTHER" id="PTHR12277">
    <property type="entry name" value="ALPHA/BETA HYDROLASE DOMAIN-CONTAINING PROTEIN"/>
    <property type="match status" value="1"/>
</dbReference>